<dbReference type="PANTHER" id="PTHR40697">
    <property type="entry name" value="ACETOIN CATABOLISM PROTEIN X"/>
    <property type="match status" value="1"/>
</dbReference>
<dbReference type="Pfam" id="PF01513">
    <property type="entry name" value="NAD_kinase"/>
    <property type="match status" value="1"/>
</dbReference>
<protein>
    <submittedName>
        <fullName evidence="2">NAD(+)/NADH kinase</fullName>
    </submittedName>
</protein>
<feature type="compositionally biased region" description="Gly residues" evidence="1">
    <location>
        <begin position="1"/>
        <end position="12"/>
    </location>
</feature>
<evidence type="ECO:0000313" key="3">
    <source>
        <dbReference type="Proteomes" id="UP000627573"/>
    </source>
</evidence>
<proteinExistence type="predicted"/>
<dbReference type="InterPro" id="IPR039065">
    <property type="entry name" value="AcoX-like"/>
</dbReference>
<comment type="caution">
    <text evidence="2">The sequence shown here is derived from an EMBL/GenBank/DDBJ whole genome shotgun (WGS) entry which is preliminary data.</text>
</comment>
<sequence length="308" mass="32041">MGGSVGLKGTDGPGILREAKRRGAMPGAETRAVRALKRLSTTASSFRVLAGPEEMGATAARVAGLIPETVGRLNSGDSTAADTQTTARAMAERNVDLILFVGGDGTARDVLAAVGDRVPLLGVPAGVKMHSAVFGTSPENAGHLAGLFLARSPAATLREAEVMDLDEEAIREDRLSARLYGYAVSPFERRLVQNAKSGAQAGSERDLDAAARQLANTMQAGCLYILGPGTTTRRVADALGLPSTLLGVDVILDGQLIGADVDEHALLHFMGNHCQWPRSSPRRRPVVLPAGGHGFSPVAASCFSPPAF</sequence>
<dbReference type="SUPFAM" id="SSF111331">
    <property type="entry name" value="NAD kinase/diacylglycerol kinase-like"/>
    <property type="match status" value="1"/>
</dbReference>
<evidence type="ECO:0000313" key="2">
    <source>
        <dbReference type="EMBL" id="MBH5144742.1"/>
    </source>
</evidence>
<dbReference type="Gene3D" id="3.40.50.10330">
    <property type="entry name" value="Probable inorganic polyphosphate/atp-NAD kinase, domain 1"/>
    <property type="match status" value="1"/>
</dbReference>
<dbReference type="GO" id="GO:0003951">
    <property type="term" value="F:NAD+ kinase activity"/>
    <property type="evidence" value="ECO:0007669"/>
    <property type="project" value="InterPro"/>
</dbReference>
<keyword evidence="3" id="KW-1185">Reference proteome</keyword>
<keyword evidence="2" id="KW-0418">Kinase</keyword>
<dbReference type="GO" id="GO:0051287">
    <property type="term" value="F:NAD binding"/>
    <property type="evidence" value="ECO:0007669"/>
    <property type="project" value="UniProtKB-ARBA"/>
</dbReference>
<dbReference type="InterPro" id="IPR017438">
    <property type="entry name" value="ATP-NAD_kinase_N"/>
</dbReference>
<evidence type="ECO:0000256" key="1">
    <source>
        <dbReference type="SAM" id="MobiDB-lite"/>
    </source>
</evidence>
<accession>A0A8I0ZXM1</accession>
<keyword evidence="2" id="KW-0808">Transferase</keyword>
<dbReference type="EMBL" id="JAECSB010000067">
    <property type="protein sequence ID" value="MBH5144742.1"/>
    <property type="molecule type" value="Genomic_DNA"/>
</dbReference>
<reference evidence="2 3" key="1">
    <citation type="submission" date="2020-12" db="EMBL/GenBank/DDBJ databases">
        <title>Draft genome sequence of furan degrading bacterial strain FUR100.</title>
        <authorList>
            <person name="Woiski C."/>
        </authorList>
    </citation>
    <scope>NUCLEOTIDE SEQUENCE [LARGE SCALE GENOMIC DNA]</scope>
    <source>
        <strain evidence="2 3">FUR100</strain>
    </source>
</reference>
<dbReference type="InterPro" id="IPR016064">
    <property type="entry name" value="NAD/diacylglycerol_kinase_sf"/>
</dbReference>
<dbReference type="PANTHER" id="PTHR40697:SF2">
    <property type="entry name" value="ATP-NAD KINASE-RELATED"/>
    <property type="match status" value="1"/>
</dbReference>
<dbReference type="AlphaFoldDB" id="A0A8I0ZXM1"/>
<feature type="region of interest" description="Disordered" evidence="1">
    <location>
        <begin position="1"/>
        <end position="28"/>
    </location>
</feature>
<dbReference type="InterPro" id="IPR002504">
    <property type="entry name" value="NADK"/>
</dbReference>
<organism evidence="2 3">
    <name type="scientific">Rhodococcus erythropolis</name>
    <name type="common">Arthrobacter picolinophilus</name>
    <dbReference type="NCBI Taxonomy" id="1833"/>
    <lineage>
        <taxon>Bacteria</taxon>
        <taxon>Bacillati</taxon>
        <taxon>Actinomycetota</taxon>
        <taxon>Actinomycetes</taxon>
        <taxon>Mycobacteriales</taxon>
        <taxon>Nocardiaceae</taxon>
        <taxon>Rhodococcus</taxon>
        <taxon>Rhodococcus erythropolis group</taxon>
    </lineage>
</organism>
<name>A0A8I0ZXM1_RHOER</name>
<dbReference type="GO" id="GO:0005524">
    <property type="term" value="F:ATP binding"/>
    <property type="evidence" value="ECO:0007669"/>
    <property type="project" value="UniProtKB-ARBA"/>
</dbReference>
<gene>
    <name evidence="2" type="ORF">I3517_19265</name>
</gene>
<dbReference type="Proteomes" id="UP000627573">
    <property type="component" value="Unassembled WGS sequence"/>
</dbReference>
<dbReference type="GO" id="GO:0006741">
    <property type="term" value="P:NADP+ biosynthetic process"/>
    <property type="evidence" value="ECO:0007669"/>
    <property type="project" value="InterPro"/>
</dbReference>